<proteinExistence type="predicted"/>
<evidence type="ECO:0000313" key="1">
    <source>
        <dbReference type="Proteomes" id="UP000887579"/>
    </source>
</evidence>
<dbReference type="WBParaSite" id="ES5_v2.g8319.t1">
    <property type="protein sequence ID" value="ES5_v2.g8319.t1"/>
    <property type="gene ID" value="ES5_v2.g8319"/>
</dbReference>
<accession>A0AC34GTZ7</accession>
<dbReference type="Proteomes" id="UP000887579">
    <property type="component" value="Unplaced"/>
</dbReference>
<protein>
    <submittedName>
        <fullName evidence="2">F-box domain-containing protein</fullName>
    </submittedName>
</protein>
<sequence length="267" mass="31483">MDVKILQRALPSSKFAPDPNAEYTFKNPRRQLFDLPYSIMKNVIKNANGAVWKKLIQTCKYFYAKKDLYPVEKFMAYVETHKLPASAVIPKIYKFDLRVLQLCYQNLTLEEYQILTVSGTVENLNLKDVIITQSHGFPITLDMLFENLRNLQEFELYFRDIRQLGPDTAQKMTVILPRLQKLRKLKLIGVNQNFDLFSFTDFLMKNETVFIHLIISSVNSDAFVTMINRIIETPPKRIPFINYLQFEDYPVLCQRYHKLYVSRNFVL</sequence>
<name>A0AC34GTZ7_9BILA</name>
<evidence type="ECO:0000313" key="2">
    <source>
        <dbReference type="WBParaSite" id="ES5_v2.g8319.t1"/>
    </source>
</evidence>
<reference evidence="2" key="1">
    <citation type="submission" date="2022-11" db="UniProtKB">
        <authorList>
            <consortium name="WormBaseParasite"/>
        </authorList>
    </citation>
    <scope>IDENTIFICATION</scope>
</reference>
<organism evidence="1 2">
    <name type="scientific">Panagrolaimus sp. ES5</name>
    <dbReference type="NCBI Taxonomy" id="591445"/>
    <lineage>
        <taxon>Eukaryota</taxon>
        <taxon>Metazoa</taxon>
        <taxon>Ecdysozoa</taxon>
        <taxon>Nematoda</taxon>
        <taxon>Chromadorea</taxon>
        <taxon>Rhabditida</taxon>
        <taxon>Tylenchina</taxon>
        <taxon>Panagrolaimomorpha</taxon>
        <taxon>Panagrolaimoidea</taxon>
        <taxon>Panagrolaimidae</taxon>
        <taxon>Panagrolaimus</taxon>
    </lineage>
</organism>